<dbReference type="InterPro" id="IPR049180">
    <property type="entry name" value="MdcG_C"/>
</dbReference>
<feature type="domain" description="Phosphoribosyl-dephospho-CoA transferase MdcG C-terminal" evidence="3">
    <location>
        <begin position="81"/>
        <end position="193"/>
    </location>
</feature>
<dbReference type="InterPro" id="IPR048903">
    <property type="entry name" value="MdcG_N"/>
</dbReference>
<dbReference type="Proteomes" id="UP000663249">
    <property type="component" value="Chromosome"/>
</dbReference>
<evidence type="ECO:0000313" key="5">
    <source>
        <dbReference type="EMBL" id="QSB39461.1"/>
    </source>
</evidence>
<dbReference type="EMBL" id="CP070506">
    <property type="protein sequence ID" value="QSB39461.1"/>
    <property type="molecule type" value="Genomic_DNA"/>
</dbReference>
<proteinExistence type="predicted"/>
<evidence type="ECO:0000313" key="6">
    <source>
        <dbReference type="Proteomes" id="UP000663249"/>
    </source>
</evidence>
<sequence>MVNAHDLLWGMTPAHLPVDAPDWVLAVIGAGQPVVVRRALAEPGYVAVGVRGRQREQRFGALMPVAAVQRRVVPEALRGVISPRDLPALRALDQLRPVLAQEVWGVTGSAGFELATGIEALHAQSDLDLLLRTFEPLDRGDAKDLLALLDTAPCAVDLQLQTPYGAVALREWAGPSPRVLLKSASGAHLVSDPWQAVA</sequence>
<name>A0ABX7JVQ7_9PSED</name>
<keyword evidence="1" id="KW-0808">Transferase</keyword>
<keyword evidence="2" id="KW-0548">Nucleotidyltransferase</keyword>
<evidence type="ECO:0000256" key="1">
    <source>
        <dbReference type="ARBA" id="ARBA00022679"/>
    </source>
</evidence>
<evidence type="ECO:0000256" key="2">
    <source>
        <dbReference type="ARBA" id="ARBA00022695"/>
    </source>
</evidence>
<dbReference type="NCBIfam" id="NF002332">
    <property type="entry name" value="PRK01293.1"/>
    <property type="match status" value="1"/>
</dbReference>
<accession>A0ABX7JVQ7</accession>
<dbReference type="InterPro" id="IPR017557">
    <property type="entry name" value="Holo-ACP_synthase"/>
</dbReference>
<dbReference type="NCBIfam" id="TIGR03135">
    <property type="entry name" value="malonate_mdcG"/>
    <property type="match status" value="1"/>
</dbReference>
<dbReference type="Pfam" id="PF10620">
    <property type="entry name" value="MdcG"/>
    <property type="match status" value="1"/>
</dbReference>
<feature type="domain" description="Phosphoribosyl-dephospho-CoA transferase MdcG N-terminal" evidence="4">
    <location>
        <begin position="4"/>
        <end position="74"/>
    </location>
</feature>
<dbReference type="Pfam" id="PF20866">
    <property type="entry name" value="MdcG_N"/>
    <property type="match status" value="1"/>
</dbReference>
<reference evidence="5 6" key="1">
    <citation type="submission" date="2021-02" db="EMBL/GenBank/DDBJ databases">
        <title>Genomic and phenotypic characterization of Pseudomonas hygromyciniae, a novel bacterial species discovered from a commercially purchased antibiotic vial.</title>
        <authorList>
            <person name="Turner T.L."/>
            <person name="Mitra S.D."/>
            <person name="Kochan T.J."/>
            <person name="Pincus N.B."/>
            <person name="Lebrun-Corbin M."/>
            <person name="Cheung B."/>
            <person name="Gatesy S.W."/>
            <person name="Afzal T."/>
            <person name="Ozer E.A."/>
            <person name="Hauser A.R."/>
        </authorList>
    </citation>
    <scope>NUCLEOTIDE SEQUENCE [LARGE SCALE GENOMIC DNA]</scope>
    <source>
        <strain evidence="5 6">SDM007</strain>
    </source>
</reference>
<dbReference type="RefSeq" id="WP_205476009.1">
    <property type="nucleotide sequence ID" value="NZ_CP070506.1"/>
</dbReference>
<keyword evidence="6" id="KW-1185">Reference proteome</keyword>
<evidence type="ECO:0000259" key="4">
    <source>
        <dbReference type="Pfam" id="PF20866"/>
    </source>
</evidence>
<evidence type="ECO:0000259" key="3">
    <source>
        <dbReference type="Pfam" id="PF10620"/>
    </source>
</evidence>
<organism evidence="5 6">
    <name type="scientific">Pseudomonas hygromyciniae</name>
    <dbReference type="NCBI Taxonomy" id="2812000"/>
    <lineage>
        <taxon>Bacteria</taxon>
        <taxon>Pseudomonadati</taxon>
        <taxon>Pseudomonadota</taxon>
        <taxon>Gammaproteobacteria</taxon>
        <taxon>Pseudomonadales</taxon>
        <taxon>Pseudomonadaceae</taxon>
        <taxon>Pseudomonas</taxon>
    </lineage>
</organism>
<protein>
    <submittedName>
        <fullName evidence="5">Malonate decarboxylase holo-ACP synthase</fullName>
    </submittedName>
</protein>
<gene>
    <name evidence="5" type="ORF">JTY93_25450</name>
</gene>